<dbReference type="Proteomes" id="UP000316639">
    <property type="component" value="Unassembled WGS sequence"/>
</dbReference>
<gene>
    <name evidence="1" type="ORF">FKR81_02135</name>
</gene>
<evidence type="ECO:0000313" key="1">
    <source>
        <dbReference type="EMBL" id="TWP54367.1"/>
    </source>
</evidence>
<protein>
    <submittedName>
        <fullName evidence="1">Uncharacterized protein</fullName>
    </submittedName>
</protein>
<keyword evidence="2" id="KW-1185">Reference proteome</keyword>
<proteinExistence type="predicted"/>
<organism evidence="1 2">
    <name type="scientific">Lentzea tibetensis</name>
    <dbReference type="NCBI Taxonomy" id="2591470"/>
    <lineage>
        <taxon>Bacteria</taxon>
        <taxon>Bacillati</taxon>
        <taxon>Actinomycetota</taxon>
        <taxon>Actinomycetes</taxon>
        <taxon>Pseudonocardiales</taxon>
        <taxon>Pseudonocardiaceae</taxon>
        <taxon>Lentzea</taxon>
    </lineage>
</organism>
<dbReference type="RefSeq" id="WP_146349150.1">
    <property type="nucleotide sequence ID" value="NZ_VOBR01000001.1"/>
</dbReference>
<accession>A0A563F323</accession>
<dbReference type="EMBL" id="VOBR01000001">
    <property type="protein sequence ID" value="TWP54367.1"/>
    <property type="molecule type" value="Genomic_DNA"/>
</dbReference>
<reference evidence="1 2" key="1">
    <citation type="submission" date="2019-07" db="EMBL/GenBank/DDBJ databases">
        <title>Lentzea xizangensis sp. nov., isolated from Qinghai-Tibetan Plateau Soils.</title>
        <authorList>
            <person name="Huang J."/>
        </authorList>
    </citation>
    <scope>NUCLEOTIDE SEQUENCE [LARGE SCALE GENOMIC DNA]</scope>
    <source>
        <strain evidence="1 2">FXJ1.1311</strain>
    </source>
</reference>
<evidence type="ECO:0000313" key="2">
    <source>
        <dbReference type="Proteomes" id="UP000316639"/>
    </source>
</evidence>
<name>A0A563F323_9PSEU</name>
<comment type="caution">
    <text evidence="1">The sequence shown here is derived from an EMBL/GenBank/DDBJ whole genome shotgun (WGS) entry which is preliminary data.</text>
</comment>
<dbReference type="AlphaFoldDB" id="A0A563F323"/>
<sequence length="63" mass="6731">MRVTVAASLVAVLFMTTVASLGVLAIIAEINAELLRGVSTSYDPRRWFGRARLNGTAIPCPVN</sequence>